<evidence type="ECO:0000313" key="6">
    <source>
        <dbReference type="Proteomes" id="UP000006272"/>
    </source>
</evidence>
<dbReference type="Gene3D" id="1.10.287.950">
    <property type="entry name" value="Methyl-accepting chemotaxis protein"/>
    <property type="match status" value="1"/>
</dbReference>
<keyword evidence="1 2" id="KW-0807">Transducer</keyword>
<comment type="caution">
    <text evidence="5">The sequence shown here is derived from an EMBL/GenBank/DDBJ whole genome shotgun (WGS) entry which is preliminary data.</text>
</comment>
<dbReference type="PROSITE" id="PS50111">
    <property type="entry name" value="CHEMOTAXIS_TRANSDUC_2"/>
    <property type="match status" value="1"/>
</dbReference>
<dbReference type="Proteomes" id="UP000006272">
    <property type="component" value="Unassembled WGS sequence"/>
</dbReference>
<evidence type="ECO:0000256" key="1">
    <source>
        <dbReference type="ARBA" id="ARBA00023224"/>
    </source>
</evidence>
<dbReference type="GO" id="GO:0007165">
    <property type="term" value="P:signal transduction"/>
    <property type="evidence" value="ECO:0007669"/>
    <property type="project" value="UniProtKB-KW"/>
</dbReference>
<feature type="domain" description="Methyl-accepting transducer" evidence="4">
    <location>
        <begin position="1"/>
        <end position="104"/>
    </location>
</feature>
<protein>
    <submittedName>
        <fullName evidence="5">Methyl-accepting chemotaxis protein</fullName>
    </submittedName>
</protein>
<evidence type="ECO:0000256" key="3">
    <source>
        <dbReference type="SAM" id="Coils"/>
    </source>
</evidence>
<dbReference type="PANTHER" id="PTHR32089:SF112">
    <property type="entry name" value="LYSOZYME-LIKE PROTEIN-RELATED"/>
    <property type="match status" value="1"/>
</dbReference>
<name>K6GN39_9BACT</name>
<dbReference type="SUPFAM" id="SSF58104">
    <property type="entry name" value="Methyl-accepting chemotaxis protein (MCP) signaling domain"/>
    <property type="match status" value="1"/>
</dbReference>
<dbReference type="GO" id="GO:0016020">
    <property type="term" value="C:membrane"/>
    <property type="evidence" value="ECO:0007669"/>
    <property type="project" value="InterPro"/>
</dbReference>
<gene>
    <name evidence="5" type="ORF">B193_2933</name>
</gene>
<proteinExistence type="predicted"/>
<feature type="non-terminal residue" evidence="5">
    <location>
        <position position="1"/>
    </location>
</feature>
<dbReference type="Pfam" id="PF00015">
    <property type="entry name" value="MCPsignal"/>
    <property type="match status" value="1"/>
</dbReference>
<feature type="coiled-coil region" evidence="3">
    <location>
        <begin position="107"/>
        <end position="141"/>
    </location>
</feature>
<organism evidence="5 6">
    <name type="scientific">Solidesulfovibrio magneticus str. Maddingley MBC34</name>
    <dbReference type="NCBI Taxonomy" id="1206767"/>
    <lineage>
        <taxon>Bacteria</taxon>
        <taxon>Pseudomonadati</taxon>
        <taxon>Thermodesulfobacteriota</taxon>
        <taxon>Desulfovibrionia</taxon>
        <taxon>Desulfovibrionales</taxon>
        <taxon>Desulfovibrionaceae</taxon>
        <taxon>Solidesulfovibrio</taxon>
    </lineage>
</organism>
<dbReference type="InterPro" id="IPR004089">
    <property type="entry name" value="MCPsignal_dom"/>
</dbReference>
<keyword evidence="3" id="KW-0175">Coiled coil</keyword>
<sequence length="142" mass="14717">AGRGFAVVADEVRKLAEKTMQATGEVASVVSAIDGGVRENVAGMDAAATAVGETTTLAENAGRSLTHIVEMVETATEEVRSIATASQQQATASEEINRALADISLIAEETAQGMAEAETELDNLSTSASRLAALIDGLRRER</sequence>
<reference evidence="5 6" key="1">
    <citation type="submission" date="2012-07" db="EMBL/GenBank/DDBJ databases">
        <title>Draft genome sequence of Desulfovibrio magneticus str. Maddingley MBC34 obtained from a metagenomic sequence of a methanogenic enrichment isolated from coal-seam formation water in Victoria, Australia.</title>
        <authorList>
            <person name="Greenfield P."/>
            <person name="Hendry P."/>
            <person name="Li D."/>
            <person name="Rosewarne C.P."/>
            <person name="Tran-Dinh N."/>
            <person name="Elbourne L.D.H."/>
            <person name="Paulsen I.T."/>
            <person name="Midgley D.J."/>
        </authorList>
    </citation>
    <scope>NUCLEOTIDE SEQUENCE [LARGE SCALE GENOMIC DNA]</scope>
    <source>
        <strain evidence="6">Maddingley MBC34</strain>
    </source>
</reference>
<evidence type="ECO:0000256" key="2">
    <source>
        <dbReference type="PROSITE-ProRule" id="PRU00284"/>
    </source>
</evidence>
<accession>K6GN39</accession>
<dbReference type="PANTHER" id="PTHR32089">
    <property type="entry name" value="METHYL-ACCEPTING CHEMOTAXIS PROTEIN MCPB"/>
    <property type="match status" value="1"/>
</dbReference>
<evidence type="ECO:0000259" key="4">
    <source>
        <dbReference type="PROSITE" id="PS50111"/>
    </source>
</evidence>
<dbReference type="SMART" id="SM00283">
    <property type="entry name" value="MA"/>
    <property type="match status" value="1"/>
</dbReference>
<dbReference type="EMBL" id="ALAO01000255">
    <property type="protein sequence ID" value="EKO38390.1"/>
    <property type="molecule type" value="Genomic_DNA"/>
</dbReference>
<evidence type="ECO:0000313" key="5">
    <source>
        <dbReference type="EMBL" id="EKO38390.1"/>
    </source>
</evidence>
<dbReference type="AlphaFoldDB" id="K6GN39"/>
<dbReference type="PATRIC" id="fig|1206767.3.peg.2882"/>